<evidence type="ECO:0000313" key="2">
    <source>
        <dbReference type="Proteomes" id="UP000282297"/>
    </source>
</evidence>
<evidence type="ECO:0000313" key="1">
    <source>
        <dbReference type="EMBL" id="AZI21448.1"/>
    </source>
</evidence>
<dbReference type="GO" id="GO:0043565">
    <property type="term" value="F:sequence-specific DNA binding"/>
    <property type="evidence" value="ECO:0007669"/>
    <property type="project" value="InterPro"/>
</dbReference>
<evidence type="ECO:0008006" key="3">
    <source>
        <dbReference type="Google" id="ProtNLM"/>
    </source>
</evidence>
<dbReference type="InterPro" id="IPR002514">
    <property type="entry name" value="Transposase_8"/>
</dbReference>
<name>A0A3G8WMF6_9FLAO</name>
<dbReference type="AlphaFoldDB" id="A0A3G8WMF6"/>
<dbReference type="EMBL" id="CP034171">
    <property type="protein sequence ID" value="AZI21448.1"/>
    <property type="molecule type" value="Genomic_DNA"/>
</dbReference>
<sequence length="87" mass="9900">MLTRKKKKKQRRKFSPVFKAQVAIEALKERETLSELASRYEVPPAADPELEEGVFKQIRAGLCLGKEKRTLCRQVGEALSENRTAPD</sequence>
<reference evidence="2" key="1">
    <citation type="submission" date="2018-11" db="EMBL/GenBank/DDBJ databases">
        <title>Proposal to divide the Flavobacteriaceae and reorganize its genera based on Amino Acid Identity values calculated from whole genome sequences.</title>
        <authorList>
            <person name="Nicholson A.C."/>
            <person name="Gulvik C.A."/>
            <person name="Whitney A.M."/>
            <person name="Humrighouse B.W."/>
            <person name="Bell M."/>
            <person name="Holmes B."/>
            <person name="Steigerwalt A.B."/>
            <person name="Villarma A."/>
            <person name="Sheth M."/>
            <person name="Batra D."/>
            <person name="Pryor J."/>
            <person name="Bernardet J.-F."/>
            <person name="Hugo C."/>
            <person name="Kampfer P."/>
            <person name="Newman J.D."/>
            <person name="McQuiston J.R."/>
        </authorList>
    </citation>
    <scope>NUCLEOTIDE SEQUENCE [LARGE SCALE GENOMIC DNA]</scope>
    <source>
        <strain evidence="2">H4753</strain>
    </source>
</reference>
<dbReference type="GO" id="GO:0006313">
    <property type="term" value="P:DNA transposition"/>
    <property type="evidence" value="ECO:0007669"/>
    <property type="project" value="InterPro"/>
</dbReference>
<dbReference type="InterPro" id="IPR010921">
    <property type="entry name" value="Trp_repressor/repl_initiator"/>
</dbReference>
<gene>
    <name evidence="1" type="ORF">EIH08_08040</name>
</gene>
<dbReference type="Proteomes" id="UP000282297">
    <property type="component" value="Chromosome"/>
</dbReference>
<dbReference type="GO" id="GO:0004803">
    <property type="term" value="F:transposase activity"/>
    <property type="evidence" value="ECO:0007669"/>
    <property type="project" value="InterPro"/>
</dbReference>
<proteinExistence type="predicted"/>
<dbReference type="Pfam" id="PF01527">
    <property type="entry name" value="HTH_Tnp_1"/>
    <property type="match status" value="1"/>
</dbReference>
<accession>A0A3G8WMF6</accession>
<organism evidence="1 2">
    <name type="scientific">Chryseobacterium taklimakanense</name>
    <dbReference type="NCBI Taxonomy" id="536441"/>
    <lineage>
        <taxon>Bacteria</taxon>
        <taxon>Pseudomonadati</taxon>
        <taxon>Bacteroidota</taxon>
        <taxon>Flavobacteriia</taxon>
        <taxon>Flavobacteriales</taxon>
        <taxon>Weeksellaceae</taxon>
        <taxon>Chryseobacterium group</taxon>
        <taxon>Chryseobacterium</taxon>
    </lineage>
</organism>
<dbReference type="SUPFAM" id="SSF48295">
    <property type="entry name" value="TrpR-like"/>
    <property type="match status" value="1"/>
</dbReference>
<protein>
    <recommendedName>
        <fullName evidence="3">Transposase</fullName>
    </recommendedName>
</protein>